<gene>
    <name evidence="2" type="ORF">RR46_12028</name>
</gene>
<proteinExistence type="predicted"/>
<feature type="compositionally biased region" description="Polar residues" evidence="1">
    <location>
        <begin position="1"/>
        <end position="18"/>
    </location>
</feature>
<dbReference type="AlphaFoldDB" id="A0A194PQK9"/>
<feature type="region of interest" description="Disordered" evidence="1">
    <location>
        <begin position="1"/>
        <end position="56"/>
    </location>
</feature>
<feature type="compositionally biased region" description="Basic and acidic residues" evidence="1">
    <location>
        <begin position="19"/>
        <end position="31"/>
    </location>
</feature>
<sequence>MADTAEANSQHAQAPTSQEKPRPSKPKEKPNFPRPKNKTQKTIPKPTNLSTKETPLTNDPLWLESFVIDGETGFVSEDPA</sequence>
<protein>
    <submittedName>
        <fullName evidence="2">Uncharacterized protein</fullName>
    </submittedName>
</protein>
<reference evidence="2 3" key="1">
    <citation type="journal article" date="2015" name="Nat. Commun.">
        <title>Outbred genome sequencing and CRISPR/Cas9 gene editing in butterflies.</title>
        <authorList>
            <person name="Li X."/>
            <person name="Fan D."/>
            <person name="Zhang W."/>
            <person name="Liu G."/>
            <person name="Zhang L."/>
            <person name="Zhao L."/>
            <person name="Fang X."/>
            <person name="Chen L."/>
            <person name="Dong Y."/>
            <person name="Chen Y."/>
            <person name="Ding Y."/>
            <person name="Zhao R."/>
            <person name="Feng M."/>
            <person name="Zhu Y."/>
            <person name="Feng Y."/>
            <person name="Jiang X."/>
            <person name="Zhu D."/>
            <person name="Xiang H."/>
            <person name="Feng X."/>
            <person name="Li S."/>
            <person name="Wang J."/>
            <person name="Zhang G."/>
            <person name="Kronforst M.R."/>
            <person name="Wang W."/>
        </authorList>
    </citation>
    <scope>NUCLEOTIDE SEQUENCE [LARGE SCALE GENOMIC DNA]</scope>
    <source>
        <strain evidence="2">Ya'a_city_454_Px</strain>
        <tissue evidence="2">Whole body</tissue>
    </source>
</reference>
<evidence type="ECO:0000313" key="2">
    <source>
        <dbReference type="EMBL" id="KPI95024.1"/>
    </source>
</evidence>
<dbReference type="EMBL" id="KQ459597">
    <property type="protein sequence ID" value="KPI95024.1"/>
    <property type="molecule type" value="Genomic_DNA"/>
</dbReference>
<evidence type="ECO:0000256" key="1">
    <source>
        <dbReference type="SAM" id="MobiDB-lite"/>
    </source>
</evidence>
<feature type="compositionally biased region" description="Polar residues" evidence="1">
    <location>
        <begin position="40"/>
        <end position="56"/>
    </location>
</feature>
<name>A0A194PQK9_PAPXU</name>
<keyword evidence="3" id="KW-1185">Reference proteome</keyword>
<accession>A0A194PQK9</accession>
<dbReference type="Proteomes" id="UP000053268">
    <property type="component" value="Unassembled WGS sequence"/>
</dbReference>
<evidence type="ECO:0000313" key="3">
    <source>
        <dbReference type="Proteomes" id="UP000053268"/>
    </source>
</evidence>
<organism evidence="2 3">
    <name type="scientific">Papilio xuthus</name>
    <name type="common">Asian swallowtail butterfly</name>
    <dbReference type="NCBI Taxonomy" id="66420"/>
    <lineage>
        <taxon>Eukaryota</taxon>
        <taxon>Metazoa</taxon>
        <taxon>Ecdysozoa</taxon>
        <taxon>Arthropoda</taxon>
        <taxon>Hexapoda</taxon>
        <taxon>Insecta</taxon>
        <taxon>Pterygota</taxon>
        <taxon>Neoptera</taxon>
        <taxon>Endopterygota</taxon>
        <taxon>Lepidoptera</taxon>
        <taxon>Glossata</taxon>
        <taxon>Ditrysia</taxon>
        <taxon>Papilionoidea</taxon>
        <taxon>Papilionidae</taxon>
        <taxon>Papilioninae</taxon>
        <taxon>Papilio</taxon>
    </lineage>
</organism>